<protein>
    <submittedName>
        <fullName evidence="1">Uncharacterized protein</fullName>
    </submittedName>
</protein>
<dbReference type="AlphaFoldDB" id="A0A165YK26"/>
<proteinExistence type="predicted"/>
<name>A0A165YK26_9BACI</name>
<dbReference type="STRING" id="33936.AZI98_06305"/>
<gene>
    <name evidence="1" type="ORF">AZI98_06305</name>
</gene>
<accession>A0A165YK26</accession>
<organism evidence="1 2">
    <name type="scientific">Aeribacillus pallidus</name>
    <dbReference type="NCBI Taxonomy" id="33936"/>
    <lineage>
        <taxon>Bacteria</taxon>
        <taxon>Bacillati</taxon>
        <taxon>Bacillota</taxon>
        <taxon>Bacilli</taxon>
        <taxon>Bacillales</taxon>
        <taxon>Bacillaceae</taxon>
        <taxon>Aeribacillus</taxon>
    </lineage>
</organism>
<reference evidence="1 2" key="1">
    <citation type="submission" date="2016-04" db="EMBL/GenBank/DDBJ databases">
        <title>Draft genome sequence of Aeribacillus pallidus 8m3 from petroleum reservoir.</title>
        <authorList>
            <person name="Poltaraus A.B."/>
            <person name="Nazina T.N."/>
            <person name="Tourova T.P."/>
            <person name="Malakho S.M."/>
            <person name="Korshunova A.V."/>
            <person name="Sokolova D.S."/>
        </authorList>
    </citation>
    <scope>NUCLEOTIDE SEQUENCE [LARGE SCALE GENOMIC DNA]</scope>
    <source>
        <strain evidence="1 2">8m3</strain>
    </source>
</reference>
<sequence length="109" mass="13090">MSLLIMSHLQDFINKVHVRLDRAYTFVYANKKRVDAHCTHTLNTRTFCPMYKPVNSNDVRQSGEKRVLLLVLLDYNILSWQSSFVKTTFLQKRYHFKLFKQKMQESIFE</sequence>
<comment type="caution">
    <text evidence="1">The sequence shown here is derived from an EMBL/GenBank/DDBJ whole genome shotgun (WGS) entry which is preliminary data.</text>
</comment>
<dbReference type="EMBL" id="LWBR01000013">
    <property type="protein sequence ID" value="KZN97164.1"/>
    <property type="molecule type" value="Genomic_DNA"/>
</dbReference>
<evidence type="ECO:0000313" key="2">
    <source>
        <dbReference type="Proteomes" id="UP000076476"/>
    </source>
</evidence>
<evidence type="ECO:0000313" key="1">
    <source>
        <dbReference type="EMBL" id="KZN97164.1"/>
    </source>
</evidence>
<dbReference type="Proteomes" id="UP000076476">
    <property type="component" value="Unassembled WGS sequence"/>
</dbReference>
<keyword evidence="2" id="KW-1185">Reference proteome</keyword>